<feature type="compositionally biased region" description="Polar residues" evidence="2">
    <location>
        <begin position="83"/>
        <end position="93"/>
    </location>
</feature>
<dbReference type="PANTHER" id="PTHR48280">
    <property type="entry name" value="OS05G0394900 PROTEIN"/>
    <property type="match status" value="1"/>
</dbReference>
<feature type="region of interest" description="Disordered" evidence="2">
    <location>
        <begin position="54"/>
        <end position="93"/>
    </location>
</feature>
<feature type="region of interest" description="Disordered" evidence="2">
    <location>
        <begin position="504"/>
        <end position="523"/>
    </location>
</feature>
<name>A0A0U9HL64_KLENI</name>
<proteinExistence type="predicted"/>
<dbReference type="OMA" id="QGTGTMD"/>
<gene>
    <name evidence="3" type="ORF">KFL_000970260</name>
</gene>
<evidence type="ECO:0000313" key="3">
    <source>
        <dbReference type="EMBL" id="GAQ82000.1"/>
    </source>
</evidence>
<keyword evidence="1" id="KW-0175">Coiled coil</keyword>
<keyword evidence="4" id="KW-1185">Reference proteome</keyword>
<evidence type="ECO:0000256" key="2">
    <source>
        <dbReference type="SAM" id="MobiDB-lite"/>
    </source>
</evidence>
<accession>A0A0U9HL64</accession>
<feature type="coiled-coil region" evidence="1">
    <location>
        <begin position="327"/>
        <end position="385"/>
    </location>
</feature>
<organism evidence="3 4">
    <name type="scientific">Klebsormidium nitens</name>
    <name type="common">Green alga</name>
    <name type="synonym">Ulothrix nitens</name>
    <dbReference type="NCBI Taxonomy" id="105231"/>
    <lineage>
        <taxon>Eukaryota</taxon>
        <taxon>Viridiplantae</taxon>
        <taxon>Streptophyta</taxon>
        <taxon>Klebsormidiophyceae</taxon>
        <taxon>Klebsormidiales</taxon>
        <taxon>Klebsormidiaceae</taxon>
        <taxon>Klebsormidium</taxon>
    </lineage>
</organism>
<protein>
    <recommendedName>
        <fullName evidence="5">CUE domain-containing protein</fullName>
    </recommendedName>
</protein>
<evidence type="ECO:0000313" key="4">
    <source>
        <dbReference type="Proteomes" id="UP000054558"/>
    </source>
</evidence>
<dbReference type="Proteomes" id="UP000054558">
    <property type="component" value="Unassembled WGS sequence"/>
</dbReference>
<evidence type="ECO:0000256" key="1">
    <source>
        <dbReference type="SAM" id="Coils"/>
    </source>
</evidence>
<feature type="compositionally biased region" description="Low complexity" evidence="2">
    <location>
        <begin position="446"/>
        <end position="458"/>
    </location>
</feature>
<dbReference type="AlphaFoldDB" id="A0A0U9HL64"/>
<dbReference type="OrthoDB" id="620544at2759"/>
<evidence type="ECO:0008006" key="5">
    <source>
        <dbReference type="Google" id="ProtNLM"/>
    </source>
</evidence>
<reference evidence="3 4" key="1">
    <citation type="journal article" date="2014" name="Nat. Commun.">
        <title>Klebsormidium flaccidum genome reveals primary factors for plant terrestrial adaptation.</title>
        <authorList>
            <person name="Hori K."/>
            <person name="Maruyama F."/>
            <person name="Fujisawa T."/>
            <person name="Togashi T."/>
            <person name="Yamamoto N."/>
            <person name="Seo M."/>
            <person name="Sato S."/>
            <person name="Yamada T."/>
            <person name="Mori H."/>
            <person name="Tajima N."/>
            <person name="Moriyama T."/>
            <person name="Ikeuchi M."/>
            <person name="Watanabe M."/>
            <person name="Wada H."/>
            <person name="Kobayashi K."/>
            <person name="Saito M."/>
            <person name="Masuda T."/>
            <person name="Sasaki-Sekimoto Y."/>
            <person name="Mashiguchi K."/>
            <person name="Awai K."/>
            <person name="Shimojima M."/>
            <person name="Masuda S."/>
            <person name="Iwai M."/>
            <person name="Nobusawa T."/>
            <person name="Narise T."/>
            <person name="Kondo S."/>
            <person name="Saito H."/>
            <person name="Sato R."/>
            <person name="Murakawa M."/>
            <person name="Ihara Y."/>
            <person name="Oshima-Yamada Y."/>
            <person name="Ohtaka K."/>
            <person name="Satoh M."/>
            <person name="Sonobe K."/>
            <person name="Ishii M."/>
            <person name="Ohtani R."/>
            <person name="Kanamori-Sato M."/>
            <person name="Honoki R."/>
            <person name="Miyazaki D."/>
            <person name="Mochizuki H."/>
            <person name="Umetsu J."/>
            <person name="Higashi K."/>
            <person name="Shibata D."/>
            <person name="Kamiya Y."/>
            <person name="Sato N."/>
            <person name="Nakamura Y."/>
            <person name="Tabata S."/>
            <person name="Ida S."/>
            <person name="Kurokawa K."/>
            <person name="Ohta H."/>
        </authorList>
    </citation>
    <scope>NUCLEOTIDE SEQUENCE [LARGE SCALE GENOMIC DNA]</scope>
    <source>
        <strain evidence="3 4">NIES-2285</strain>
    </source>
</reference>
<feature type="region of interest" description="Disordered" evidence="2">
    <location>
        <begin position="426"/>
        <end position="488"/>
    </location>
</feature>
<feature type="coiled-coil region" evidence="1">
    <location>
        <begin position="206"/>
        <end position="290"/>
    </location>
</feature>
<dbReference type="EMBL" id="DF237046">
    <property type="protein sequence ID" value="GAQ82000.1"/>
    <property type="molecule type" value="Genomic_DNA"/>
</dbReference>
<sequence length="603" mass="64422">MAEWRVIYAGLRESFPQLDRTVVRAAAERFLNEDDAAFFLACEASEAHVHENPACLSRGSEGQPLETRSPSAGAGTDELQSGHDASQETGTNALDSWNPYLEAAALAANQSTCLDAETSAEDVEAHISHESPPEGLLGPAVCSSEPLRNHEEAPLEEAVRGIEPPEERTLHGSQETVAQGQSPTLEMLVQQSVQEKERLAAELAAYAQMRNTAAALEVELDAARDRANVAGHAEQRHMEQTQQAVARLSEENERRSGEVHGELAMLGTEAKELRRNLALLQEERRAIRTTLEHLQVGLRERMGATEAAIVLADAEAAKRRAVVQAALEVVQTKLDKAEVEKADLDRQEAEANKLHLFIMEKGTMVDSMLAEVAMLREDLAAVERLASGSGLSGPLAPSSFLTVGQAGSALRRSSHSQGETILSRAAEIETLSVPQTEADTDHPEVSAASASEGGSPAGNIDHAEGHPRAVIPSSDSTAGDSEHSLQSSLPSLLSLSAQSNFQSTNSSMRLSQAPGGDASNYVADRENQGGVTASNIVESQEAFDVGSAQALHMGLYGPSPSNLTSQYLGVFQQQVGPHFDQGEIEDEGWAMLESESSSSETQH</sequence>
<dbReference type="PANTHER" id="PTHR48280:SF1">
    <property type="entry name" value="CUE DOMAIN-CONTAINING PROTEIN"/>
    <property type="match status" value="1"/>
</dbReference>